<dbReference type="EMBL" id="JAXOVC010000002">
    <property type="protein sequence ID" value="KAK4505796.1"/>
    <property type="molecule type" value="Genomic_DNA"/>
</dbReference>
<gene>
    <name evidence="2" type="ORF">PRZ48_003761</name>
</gene>
<reference evidence="2 3" key="1">
    <citation type="journal article" date="2023" name="G3 (Bethesda)">
        <title>A chromosome-level genome assembly of Zasmidium syzygii isolated from banana leaves.</title>
        <authorList>
            <person name="van Westerhoven A.C."/>
            <person name="Mehrabi R."/>
            <person name="Talebi R."/>
            <person name="Steentjes M.B.F."/>
            <person name="Corcolon B."/>
            <person name="Chong P.A."/>
            <person name="Kema G.H.J."/>
            <person name="Seidl M.F."/>
        </authorList>
    </citation>
    <scope>NUCLEOTIDE SEQUENCE [LARGE SCALE GENOMIC DNA]</scope>
    <source>
        <strain evidence="2 3">P124</strain>
    </source>
</reference>
<feature type="compositionally biased region" description="Basic and acidic residues" evidence="1">
    <location>
        <begin position="231"/>
        <end position="250"/>
    </location>
</feature>
<organism evidence="2 3">
    <name type="scientific">Zasmidium cellare</name>
    <name type="common">Wine cellar mold</name>
    <name type="synonym">Racodium cellare</name>
    <dbReference type="NCBI Taxonomy" id="395010"/>
    <lineage>
        <taxon>Eukaryota</taxon>
        <taxon>Fungi</taxon>
        <taxon>Dikarya</taxon>
        <taxon>Ascomycota</taxon>
        <taxon>Pezizomycotina</taxon>
        <taxon>Dothideomycetes</taxon>
        <taxon>Dothideomycetidae</taxon>
        <taxon>Mycosphaerellales</taxon>
        <taxon>Mycosphaerellaceae</taxon>
        <taxon>Zasmidium</taxon>
    </lineage>
</organism>
<keyword evidence="3" id="KW-1185">Reference proteome</keyword>
<dbReference type="Proteomes" id="UP001305779">
    <property type="component" value="Unassembled WGS sequence"/>
</dbReference>
<feature type="region of interest" description="Disordered" evidence="1">
    <location>
        <begin position="226"/>
        <end position="250"/>
    </location>
</feature>
<evidence type="ECO:0000313" key="2">
    <source>
        <dbReference type="EMBL" id="KAK4505796.1"/>
    </source>
</evidence>
<name>A0ABR0EXA9_ZASCE</name>
<accession>A0ABR0EXA9</accession>
<feature type="compositionally biased region" description="Pro residues" evidence="1">
    <location>
        <begin position="471"/>
        <end position="482"/>
    </location>
</feature>
<sequence length="515" mass="56143">MTTRIPSFLSGPANVSARVHQQDEDDDGPRQYIRRISAWDGQNIPALEAIIDEMIGQHVYVRRERHEHDIDVFHERYEVIDAANALLDRKDIPLYHRAAVYNILAYMSHHDPYFQLECLQSTHIYLDQLELRTRQFQEYVDNLETSIDAAYTRTRRELGIVIMAPGKQPIVKPDPRLDDRTPIVKPDPRLDEIPPFVKPDTRLDDRPARVRNEALTLFAALSKAISDVDSDSEHSQNDEEAEKVDSEKDIDQEKDVAEKMDAGPDSHPADGEDITMADVPAIVVQQDDGSSSASAFSGTAAIATASSSGPQEVSSAVPSASSIRNASTAPAPGGPTSSIPSDPEKDPGIQKGPRSPMPSFLRPHGASANAKLDTTAGVGHGIVRLSGLSPPSDSPQAGPPKAASEKNATQSLFNLLDPDSGSPTHSVGHEPVHSRYRKSASTKSKPSTTKSKKKQSQRPGGIDTLRHAFDPPEPTTAPPPVSPKFAAETPYDVPMRVRDSKHGGEDDKEDERMSG</sequence>
<feature type="compositionally biased region" description="Basic and acidic residues" evidence="1">
    <location>
        <begin position="495"/>
        <end position="515"/>
    </location>
</feature>
<evidence type="ECO:0000313" key="3">
    <source>
        <dbReference type="Proteomes" id="UP001305779"/>
    </source>
</evidence>
<comment type="caution">
    <text evidence="2">The sequence shown here is derived from an EMBL/GenBank/DDBJ whole genome shotgun (WGS) entry which is preliminary data.</text>
</comment>
<feature type="compositionally biased region" description="Polar residues" evidence="1">
    <location>
        <begin position="310"/>
        <end position="328"/>
    </location>
</feature>
<feature type="region of interest" description="Disordered" evidence="1">
    <location>
        <begin position="1"/>
        <end position="28"/>
    </location>
</feature>
<protein>
    <submittedName>
        <fullName evidence="2">Uncharacterized protein</fullName>
    </submittedName>
</protein>
<feature type="compositionally biased region" description="Low complexity" evidence="1">
    <location>
        <begin position="289"/>
        <end position="309"/>
    </location>
</feature>
<proteinExistence type="predicted"/>
<feature type="region of interest" description="Disordered" evidence="1">
    <location>
        <begin position="171"/>
        <end position="207"/>
    </location>
</feature>
<feature type="compositionally biased region" description="Basic and acidic residues" evidence="1">
    <location>
        <begin position="173"/>
        <end position="192"/>
    </location>
</feature>
<evidence type="ECO:0000256" key="1">
    <source>
        <dbReference type="SAM" id="MobiDB-lite"/>
    </source>
</evidence>
<feature type="region of interest" description="Disordered" evidence="1">
    <location>
        <begin position="288"/>
        <end position="515"/>
    </location>
</feature>